<comment type="subcellular location">
    <subcellularLocation>
        <location evidence="6">Cytoplasm</location>
    </subcellularLocation>
</comment>
<evidence type="ECO:0000256" key="4">
    <source>
        <dbReference type="ARBA" id="ARBA00023172"/>
    </source>
</evidence>
<evidence type="ECO:0000259" key="8">
    <source>
        <dbReference type="Pfam" id="PF07499"/>
    </source>
</evidence>
<comment type="domain">
    <text evidence="6">Has three domains with a flexible linker between the domains II and III and assumes an 'L' shape. Domain III is highly mobile and contacts RuvB.</text>
</comment>
<keyword evidence="10" id="KW-1185">Reference proteome</keyword>
<evidence type="ECO:0000256" key="1">
    <source>
        <dbReference type="ARBA" id="ARBA00022490"/>
    </source>
</evidence>
<keyword evidence="3 6" id="KW-0238">DNA-binding</keyword>
<organism evidence="9 10">
    <name type="scientific">Kordiimonas sediminis</name>
    <dbReference type="NCBI Taxonomy" id="1735581"/>
    <lineage>
        <taxon>Bacteria</taxon>
        <taxon>Pseudomonadati</taxon>
        <taxon>Pseudomonadota</taxon>
        <taxon>Alphaproteobacteria</taxon>
        <taxon>Kordiimonadales</taxon>
        <taxon>Kordiimonadaceae</taxon>
        <taxon>Kordiimonas</taxon>
    </lineage>
</organism>
<keyword evidence="9" id="KW-0547">Nucleotide-binding</keyword>
<dbReference type="EMBL" id="BNCI01000002">
    <property type="protein sequence ID" value="GHF22452.1"/>
    <property type="molecule type" value="Genomic_DNA"/>
</dbReference>
<dbReference type="GO" id="GO:0005524">
    <property type="term" value="F:ATP binding"/>
    <property type="evidence" value="ECO:0007669"/>
    <property type="project" value="InterPro"/>
</dbReference>
<dbReference type="InterPro" id="IPR010994">
    <property type="entry name" value="RuvA_2-like"/>
</dbReference>
<sequence length="209" mass="21320">MIAKLKGLLDSVGDDWLIIDVGGVGYLVHASSRSLSQLPAAGEAISLFIETVVREDAITLFGFTSKEDQDLFLLLTSVQGVGAKVGLAIQSALSPDEIKTAIAAQDKTAVSRANGVGPKLAGRIVNELKDKVTAFVTKPQGVQMPSGAGAPVGAAPQGGVIEDAVSALVNLGYKPVEAHGAVARVLADLGADADVSKVIPAALKELSVL</sequence>
<gene>
    <name evidence="6 9" type="primary">ruvA</name>
    <name evidence="9" type="ORF">GCM10017044_15920</name>
</gene>
<accession>A0A919ARI2</accession>
<feature type="domain" description="Holliday junction DNA helicase RuvA C-terminal" evidence="8">
    <location>
        <begin position="160"/>
        <end position="207"/>
    </location>
</feature>
<keyword evidence="2 6" id="KW-0227">DNA damage</keyword>
<protein>
    <recommendedName>
        <fullName evidence="6">Holliday junction branch migration complex subunit RuvA</fullName>
    </recommendedName>
</protein>
<evidence type="ECO:0000256" key="2">
    <source>
        <dbReference type="ARBA" id="ARBA00022763"/>
    </source>
</evidence>
<reference evidence="9" key="1">
    <citation type="journal article" date="2014" name="Int. J. Syst. Evol. Microbiol.">
        <title>Complete genome sequence of Corynebacterium casei LMG S-19264T (=DSM 44701T), isolated from a smear-ripened cheese.</title>
        <authorList>
            <consortium name="US DOE Joint Genome Institute (JGI-PGF)"/>
            <person name="Walter F."/>
            <person name="Albersmeier A."/>
            <person name="Kalinowski J."/>
            <person name="Ruckert C."/>
        </authorList>
    </citation>
    <scope>NUCLEOTIDE SEQUENCE</scope>
    <source>
        <strain evidence="9">KCTC 42590</strain>
    </source>
</reference>
<dbReference type="AlphaFoldDB" id="A0A919ARI2"/>
<dbReference type="InterPro" id="IPR012340">
    <property type="entry name" value="NA-bd_OB-fold"/>
</dbReference>
<dbReference type="InterPro" id="IPR013849">
    <property type="entry name" value="DNA_helicase_Holl-junc_RuvA_I"/>
</dbReference>
<feature type="region of interest" description="Domain I" evidence="6">
    <location>
        <begin position="1"/>
        <end position="64"/>
    </location>
</feature>
<dbReference type="Gene3D" id="1.10.8.10">
    <property type="entry name" value="DNA helicase RuvA subunit, C-terminal domain"/>
    <property type="match status" value="1"/>
</dbReference>
<name>A0A919ARI2_9PROT</name>
<feature type="region of interest" description="Domain III" evidence="6">
    <location>
        <begin position="156"/>
        <end position="209"/>
    </location>
</feature>
<dbReference type="Gene3D" id="2.40.50.140">
    <property type="entry name" value="Nucleic acid-binding proteins"/>
    <property type="match status" value="1"/>
</dbReference>
<keyword evidence="9" id="KW-0347">Helicase</keyword>
<dbReference type="Pfam" id="PF07499">
    <property type="entry name" value="RuvA_C"/>
    <property type="match status" value="1"/>
</dbReference>
<dbReference type="GO" id="GO:0005737">
    <property type="term" value="C:cytoplasm"/>
    <property type="evidence" value="ECO:0007669"/>
    <property type="project" value="UniProtKB-SubCell"/>
</dbReference>
<reference evidence="9" key="2">
    <citation type="submission" date="2020-09" db="EMBL/GenBank/DDBJ databases">
        <authorList>
            <person name="Sun Q."/>
            <person name="Kim S."/>
        </authorList>
    </citation>
    <scope>NUCLEOTIDE SEQUENCE</scope>
    <source>
        <strain evidence="9">KCTC 42590</strain>
    </source>
</reference>
<feature type="domain" description="DNA helicase Holliday junction RuvA type" evidence="7">
    <location>
        <begin position="1"/>
        <end position="62"/>
    </location>
</feature>
<keyword evidence="1 6" id="KW-0963">Cytoplasm</keyword>
<evidence type="ECO:0000256" key="6">
    <source>
        <dbReference type="HAMAP-Rule" id="MF_00031"/>
    </source>
</evidence>
<dbReference type="GO" id="GO:0009378">
    <property type="term" value="F:four-way junction helicase activity"/>
    <property type="evidence" value="ECO:0007669"/>
    <property type="project" value="InterPro"/>
</dbReference>
<evidence type="ECO:0000256" key="5">
    <source>
        <dbReference type="ARBA" id="ARBA00023204"/>
    </source>
</evidence>
<dbReference type="GO" id="GO:0006281">
    <property type="term" value="P:DNA repair"/>
    <property type="evidence" value="ECO:0007669"/>
    <property type="project" value="UniProtKB-UniRule"/>
</dbReference>
<keyword evidence="5 6" id="KW-0234">DNA repair</keyword>
<evidence type="ECO:0000259" key="7">
    <source>
        <dbReference type="Pfam" id="PF01330"/>
    </source>
</evidence>
<keyword evidence="9" id="KW-0378">Hydrolase</keyword>
<dbReference type="InterPro" id="IPR000085">
    <property type="entry name" value="RuvA"/>
</dbReference>
<dbReference type="Pfam" id="PF01330">
    <property type="entry name" value="RuvA_N"/>
    <property type="match status" value="1"/>
</dbReference>
<dbReference type="CDD" id="cd14332">
    <property type="entry name" value="UBA_RuvA_C"/>
    <property type="match status" value="1"/>
</dbReference>
<evidence type="ECO:0000313" key="9">
    <source>
        <dbReference type="EMBL" id="GHF22452.1"/>
    </source>
</evidence>
<dbReference type="GO" id="GO:0009379">
    <property type="term" value="C:Holliday junction helicase complex"/>
    <property type="evidence" value="ECO:0007669"/>
    <property type="project" value="InterPro"/>
</dbReference>
<dbReference type="GO" id="GO:0006310">
    <property type="term" value="P:DNA recombination"/>
    <property type="evidence" value="ECO:0007669"/>
    <property type="project" value="UniProtKB-UniRule"/>
</dbReference>
<comment type="function">
    <text evidence="6">The RuvA-RuvB-RuvC complex processes Holliday junction (HJ) DNA during genetic recombination and DNA repair, while the RuvA-RuvB complex plays an important role in the rescue of blocked DNA replication forks via replication fork reversal (RFR). RuvA specifically binds to HJ cruciform DNA, conferring on it an open structure. The RuvB hexamer acts as an ATP-dependent pump, pulling dsDNA into and through the RuvAB complex. HJ branch migration allows RuvC to scan DNA until it finds its consensus sequence, where it cleaves and resolves the cruciform DNA.</text>
</comment>
<evidence type="ECO:0000256" key="3">
    <source>
        <dbReference type="ARBA" id="ARBA00023125"/>
    </source>
</evidence>
<comment type="caution">
    <text evidence="6">Lacks conserved residue(s) required for the propagation of feature annotation.</text>
</comment>
<comment type="subunit">
    <text evidence="6">Homotetramer. Forms an RuvA(8)-RuvB(12)-Holliday junction (HJ) complex. HJ DNA is sandwiched between 2 RuvA tetramers; dsDNA enters through RuvA and exits via RuvB. An RuvB hexamer assembles on each DNA strand where it exits the tetramer. Each RuvB hexamer is contacted by two RuvA subunits (via domain III) on 2 adjacent RuvB subunits; this complex drives branch migration. In the full resolvosome a probable DNA-RuvA(4)-RuvB(12)-RuvC(2) complex forms which resolves the HJ.</text>
</comment>
<dbReference type="NCBIfam" id="TIGR00084">
    <property type="entry name" value="ruvA"/>
    <property type="match status" value="1"/>
</dbReference>
<dbReference type="SUPFAM" id="SSF50249">
    <property type="entry name" value="Nucleic acid-binding proteins"/>
    <property type="match status" value="1"/>
</dbReference>
<dbReference type="InterPro" id="IPR011114">
    <property type="entry name" value="RuvA_C"/>
</dbReference>
<dbReference type="HAMAP" id="MF_00031">
    <property type="entry name" value="DNA_HJ_migration_RuvA"/>
    <property type="match status" value="1"/>
</dbReference>
<evidence type="ECO:0000313" key="10">
    <source>
        <dbReference type="Proteomes" id="UP000630923"/>
    </source>
</evidence>
<keyword evidence="9" id="KW-0067">ATP-binding</keyword>
<dbReference type="RefSeq" id="WP_191251757.1">
    <property type="nucleotide sequence ID" value="NZ_BNCI01000002.1"/>
</dbReference>
<comment type="similarity">
    <text evidence="6">Belongs to the RuvA family.</text>
</comment>
<dbReference type="GO" id="GO:0000400">
    <property type="term" value="F:four-way junction DNA binding"/>
    <property type="evidence" value="ECO:0007669"/>
    <property type="project" value="UniProtKB-UniRule"/>
</dbReference>
<dbReference type="SUPFAM" id="SSF47781">
    <property type="entry name" value="RuvA domain 2-like"/>
    <property type="match status" value="1"/>
</dbReference>
<dbReference type="GO" id="GO:0048476">
    <property type="term" value="C:Holliday junction resolvase complex"/>
    <property type="evidence" value="ECO:0007669"/>
    <property type="project" value="UniProtKB-UniRule"/>
</dbReference>
<dbReference type="SUPFAM" id="SSF46929">
    <property type="entry name" value="DNA helicase RuvA subunit, C-terminal domain"/>
    <property type="match status" value="1"/>
</dbReference>
<keyword evidence="4 6" id="KW-0233">DNA recombination</keyword>
<proteinExistence type="inferred from homology"/>
<dbReference type="InterPro" id="IPR036267">
    <property type="entry name" value="RuvA_C_sf"/>
</dbReference>
<dbReference type="Pfam" id="PF14520">
    <property type="entry name" value="HHH_5"/>
    <property type="match status" value="1"/>
</dbReference>
<comment type="caution">
    <text evidence="9">The sequence shown here is derived from an EMBL/GenBank/DDBJ whole genome shotgun (WGS) entry which is preliminary data.</text>
</comment>
<dbReference type="Proteomes" id="UP000630923">
    <property type="component" value="Unassembled WGS sequence"/>
</dbReference>
<dbReference type="Gene3D" id="1.10.150.20">
    <property type="entry name" value="5' to 3' exonuclease, C-terminal subdomain"/>
    <property type="match status" value="1"/>
</dbReference>